<sequence length="283" mass="33109">MQDFRFSRTFTLLQQEGHLARTSLLSGIDLLLRANLDERKVGNFYSAFFQLTIGFERILKLVIITNHMLENNYKPPTDDELRKKYGHNLKSTYLHALSVRNKWGHGKTIAPTTASIDDKILDFLEKFANKARYYNLRELNNITADRGPLGDWYSICIKVAEDKISYGRLNKDAERLMYQLDKSGLVGYSPVFGFDGHPMTIFDEYWRLHVVQKTAPHLVWKVVQFIRPLYDALDYIAHEAMKFEGKNNYNLPVIPHLYEFFVFSLATKSDTLRRRAWARIFLD</sequence>
<protein>
    <submittedName>
        <fullName evidence="1">Uncharacterized protein</fullName>
    </submittedName>
</protein>
<reference evidence="1 2" key="1">
    <citation type="submission" date="2016-10" db="EMBL/GenBank/DDBJ databases">
        <title>Comparative genome analysis of multiple Pseudomonas spp. focuses on biocontrol and plant growth promoting traits.</title>
        <authorList>
            <person name="Tao X.-Y."/>
            <person name="Taylor C.G."/>
        </authorList>
    </citation>
    <scope>NUCLEOTIDE SEQUENCE [LARGE SCALE GENOMIC DNA]</scope>
    <source>
        <strain evidence="1 2">36C8</strain>
    </source>
</reference>
<evidence type="ECO:0000313" key="1">
    <source>
        <dbReference type="EMBL" id="ROM43431.1"/>
    </source>
</evidence>
<gene>
    <name evidence="1" type="ORF">BK649_30125</name>
</gene>
<accession>A0A423EUY2</accession>
<organism evidence="1 2">
    <name type="scientific">Pseudomonas canadensis</name>
    <dbReference type="NCBI Taxonomy" id="915099"/>
    <lineage>
        <taxon>Bacteria</taxon>
        <taxon>Pseudomonadati</taxon>
        <taxon>Pseudomonadota</taxon>
        <taxon>Gammaproteobacteria</taxon>
        <taxon>Pseudomonadales</taxon>
        <taxon>Pseudomonadaceae</taxon>
        <taxon>Pseudomonas</taxon>
    </lineage>
</organism>
<dbReference type="AlphaFoldDB" id="A0A423EUY2"/>
<evidence type="ECO:0000313" key="2">
    <source>
        <dbReference type="Proteomes" id="UP000283389"/>
    </source>
</evidence>
<comment type="caution">
    <text evidence="1">The sequence shown here is derived from an EMBL/GenBank/DDBJ whole genome shotgun (WGS) entry which is preliminary data.</text>
</comment>
<proteinExistence type="predicted"/>
<dbReference type="EMBL" id="MOAZ01000021">
    <property type="protein sequence ID" value="ROM43431.1"/>
    <property type="molecule type" value="Genomic_DNA"/>
</dbReference>
<name>A0A423EUY2_9PSED</name>
<dbReference type="Proteomes" id="UP000283389">
    <property type="component" value="Unassembled WGS sequence"/>
</dbReference>
<dbReference type="RefSeq" id="WP_123478542.1">
    <property type="nucleotide sequence ID" value="NZ_MOAZ01000021.1"/>
</dbReference>